<keyword evidence="1" id="KW-0472">Membrane</keyword>
<organism evidence="2 3">
    <name type="scientific">Centaurea solstitialis</name>
    <name type="common">yellow star-thistle</name>
    <dbReference type="NCBI Taxonomy" id="347529"/>
    <lineage>
        <taxon>Eukaryota</taxon>
        <taxon>Viridiplantae</taxon>
        <taxon>Streptophyta</taxon>
        <taxon>Embryophyta</taxon>
        <taxon>Tracheophyta</taxon>
        <taxon>Spermatophyta</taxon>
        <taxon>Magnoliopsida</taxon>
        <taxon>eudicotyledons</taxon>
        <taxon>Gunneridae</taxon>
        <taxon>Pentapetalae</taxon>
        <taxon>asterids</taxon>
        <taxon>campanulids</taxon>
        <taxon>Asterales</taxon>
        <taxon>Asteraceae</taxon>
        <taxon>Carduoideae</taxon>
        <taxon>Cardueae</taxon>
        <taxon>Centaureinae</taxon>
        <taxon>Centaurea</taxon>
    </lineage>
</organism>
<feature type="transmembrane region" description="Helical" evidence="1">
    <location>
        <begin position="200"/>
        <end position="219"/>
    </location>
</feature>
<accession>A0AA38WFZ9</accession>
<dbReference type="PANTHER" id="PTHR33133:SF63">
    <property type="entry name" value="TRANSMEMBRANE PROTEIN"/>
    <property type="match status" value="1"/>
</dbReference>
<comment type="caution">
    <text evidence="2">The sequence shown here is derived from an EMBL/GenBank/DDBJ whole genome shotgun (WGS) entry which is preliminary data.</text>
</comment>
<feature type="transmembrane region" description="Helical" evidence="1">
    <location>
        <begin position="52"/>
        <end position="72"/>
    </location>
</feature>
<gene>
    <name evidence="2" type="ORF">OSB04_014865</name>
</gene>
<dbReference type="AlphaFoldDB" id="A0AA38WFZ9"/>
<dbReference type="EMBL" id="JARYMX010000004">
    <property type="protein sequence ID" value="KAJ9550820.1"/>
    <property type="molecule type" value="Genomic_DNA"/>
</dbReference>
<evidence type="ECO:0000256" key="1">
    <source>
        <dbReference type="SAM" id="Phobius"/>
    </source>
</evidence>
<feature type="transmembrane region" description="Helical" evidence="1">
    <location>
        <begin position="288"/>
        <end position="310"/>
    </location>
</feature>
<keyword evidence="1" id="KW-1133">Transmembrane helix</keyword>
<evidence type="ECO:0000313" key="3">
    <source>
        <dbReference type="Proteomes" id="UP001172457"/>
    </source>
</evidence>
<sequence>MSQFLFIRAMIHYSSVAGVTTYSSFVARMDKPSGFLELLKAPLTILSQNGKLMAFTAILYLIFSSISFTLNVSSTTPFLLRFALKLLALVSPRSGTPEYRKLLVSIGEDFGIFLGIQTAYVVLYFFIQLFTKTAIISIASRYYSGNNLSLKELIVMVSRTWTRAFVTLIYIELLSLGYTSFFFLPFLVPSLLLHDHYPTILITLLVFLIILFITFKIYLSVVWSLAVVVSVVDDEGSYGISALGKARELVKGKRVHGFLLNLFYRLVLLVILMGGIKSSPKIRSVFGVIQVVLICVASMFHIMAYSVLYFQCKSNVKKFEGLEYSKISISSVLDEDLP</sequence>
<dbReference type="PANTHER" id="PTHR33133">
    <property type="entry name" value="OS08G0107100 PROTEIN-RELATED"/>
    <property type="match status" value="1"/>
</dbReference>
<proteinExistence type="predicted"/>
<protein>
    <submittedName>
        <fullName evidence="2">Uncharacterized protein</fullName>
    </submittedName>
</protein>
<dbReference type="Proteomes" id="UP001172457">
    <property type="component" value="Chromosome 4"/>
</dbReference>
<reference evidence="2" key="1">
    <citation type="submission" date="2023-03" db="EMBL/GenBank/DDBJ databases">
        <title>Chromosome-scale reference genome and RAD-based genetic map of yellow starthistle (Centaurea solstitialis) reveal putative structural variation and QTLs associated with invader traits.</title>
        <authorList>
            <person name="Reatini B."/>
            <person name="Cang F.A."/>
            <person name="Jiang Q."/>
            <person name="Mckibben M.T.W."/>
            <person name="Barker M.S."/>
            <person name="Rieseberg L.H."/>
            <person name="Dlugosch K.M."/>
        </authorList>
    </citation>
    <scope>NUCLEOTIDE SEQUENCE</scope>
    <source>
        <strain evidence="2">CAN-66</strain>
        <tissue evidence="2">Leaf</tissue>
    </source>
</reference>
<keyword evidence="1" id="KW-0812">Transmembrane</keyword>
<name>A0AA38WFZ9_9ASTR</name>
<evidence type="ECO:0000313" key="2">
    <source>
        <dbReference type="EMBL" id="KAJ9550820.1"/>
    </source>
</evidence>
<feature type="transmembrane region" description="Helical" evidence="1">
    <location>
        <begin position="164"/>
        <end position="188"/>
    </location>
</feature>
<keyword evidence="3" id="KW-1185">Reference proteome</keyword>
<feature type="transmembrane region" description="Helical" evidence="1">
    <location>
        <begin position="255"/>
        <end position="276"/>
    </location>
</feature>